<feature type="transmembrane region" description="Helical" evidence="5">
    <location>
        <begin position="382"/>
        <end position="399"/>
    </location>
</feature>
<dbReference type="STRING" id="1763537.ULVI_05655"/>
<dbReference type="EMBL" id="LRXL01000026">
    <property type="protein sequence ID" value="OAB80220.1"/>
    <property type="molecule type" value="Genomic_DNA"/>
</dbReference>
<name>A0A167J178_9FLAO</name>
<feature type="transmembrane region" description="Helical" evidence="5">
    <location>
        <begin position="28"/>
        <end position="45"/>
    </location>
</feature>
<keyword evidence="3 5" id="KW-1133">Transmembrane helix</keyword>
<keyword evidence="4 5" id="KW-0472">Membrane</keyword>
<feature type="transmembrane region" description="Helical" evidence="5">
    <location>
        <begin position="181"/>
        <end position="209"/>
    </location>
</feature>
<dbReference type="GO" id="GO:0016020">
    <property type="term" value="C:membrane"/>
    <property type="evidence" value="ECO:0007669"/>
    <property type="project" value="UniProtKB-SubCell"/>
</dbReference>
<dbReference type="AlphaFoldDB" id="A0A167J178"/>
<feature type="transmembrane region" description="Helical" evidence="5">
    <location>
        <begin position="326"/>
        <end position="350"/>
    </location>
</feature>
<feature type="transmembrane region" description="Helical" evidence="5">
    <location>
        <begin position="82"/>
        <end position="103"/>
    </location>
</feature>
<feature type="transmembrane region" description="Helical" evidence="5">
    <location>
        <begin position="57"/>
        <end position="76"/>
    </location>
</feature>
<dbReference type="Proteomes" id="UP000077013">
    <property type="component" value="Unassembled WGS sequence"/>
</dbReference>
<dbReference type="InterPro" id="IPR051533">
    <property type="entry name" value="WaaL-like"/>
</dbReference>
<reference evidence="7 8" key="1">
    <citation type="submission" date="2016-02" db="EMBL/GenBank/DDBJ databases">
        <title>Ulvibacter sp. LPB0005, isolated from Thais luteostoma.</title>
        <authorList>
            <person name="Shin S.-K."/>
            <person name="Yi H."/>
        </authorList>
    </citation>
    <scope>NUCLEOTIDE SEQUENCE [LARGE SCALE GENOMIC DNA]</scope>
    <source>
        <strain evidence="7 8">LPB0005</strain>
    </source>
</reference>
<evidence type="ECO:0000256" key="3">
    <source>
        <dbReference type="ARBA" id="ARBA00022989"/>
    </source>
</evidence>
<feature type="transmembrane region" description="Helical" evidence="5">
    <location>
        <begin position="7"/>
        <end position="22"/>
    </location>
</feature>
<accession>A0A167J178</accession>
<evidence type="ECO:0000256" key="2">
    <source>
        <dbReference type="ARBA" id="ARBA00022692"/>
    </source>
</evidence>
<feature type="transmembrane region" description="Helical" evidence="5">
    <location>
        <begin position="356"/>
        <end position="375"/>
    </location>
</feature>
<evidence type="ECO:0000259" key="6">
    <source>
        <dbReference type="Pfam" id="PF04932"/>
    </source>
</evidence>
<evidence type="ECO:0000256" key="5">
    <source>
        <dbReference type="SAM" id="Phobius"/>
    </source>
</evidence>
<feature type="transmembrane region" description="Helical" evidence="5">
    <location>
        <begin position="221"/>
        <end position="238"/>
    </location>
</feature>
<feature type="transmembrane region" description="Helical" evidence="5">
    <location>
        <begin position="110"/>
        <end position="130"/>
    </location>
</feature>
<evidence type="ECO:0000256" key="4">
    <source>
        <dbReference type="ARBA" id="ARBA00023136"/>
    </source>
</evidence>
<sequence>MKVLLSNLYPYLFLIFCFVIPLDKYATAIPNIVLIALLVSFPFVVKKEDFKRLVRLEFLLFGGLVVFITLEMLLFQDRLKDINIIAKIASSLLLVVLFIPIYSTKKLNKTIIISVLVCIAVSLFNLYGFYMKEGVFHFASGAAVDDVLIIDRLYLGFLCVLSIVASIGIIGSTYNEYNKWYFANIVLSIVFVLLISSRIAIILLLILFLLKIFYTKKKLEYGLFFIGIIAIVSGAFLVNKNLGERFFYTQSSDSGKSYIELFKSWEQRVVIWDCNYQILKNDTPVFTGNGFYETKNKLVACYDTTIERKEKRAYFLLKRFNPHNQFADFILSYGVIAFLLFTAIFISLLLKNRNSYYRTGLLLSIAAFAFIECFFQRQMGGYIFSMIFILIIFSGPEPSRQSTLENEEN</sequence>
<feature type="transmembrane region" description="Helical" evidence="5">
    <location>
        <begin position="153"/>
        <end position="174"/>
    </location>
</feature>
<dbReference type="PANTHER" id="PTHR37422">
    <property type="entry name" value="TEICHURONIC ACID BIOSYNTHESIS PROTEIN TUAE"/>
    <property type="match status" value="1"/>
</dbReference>
<organism evidence="7 8">
    <name type="scientific">Cochleicola gelatinilyticus</name>
    <dbReference type="NCBI Taxonomy" id="1763537"/>
    <lineage>
        <taxon>Bacteria</taxon>
        <taxon>Pseudomonadati</taxon>
        <taxon>Bacteroidota</taxon>
        <taxon>Flavobacteriia</taxon>
        <taxon>Flavobacteriales</taxon>
        <taxon>Flavobacteriaceae</taxon>
        <taxon>Cochleicola</taxon>
    </lineage>
</organism>
<protein>
    <recommendedName>
        <fullName evidence="6">O-antigen ligase-related domain-containing protein</fullName>
    </recommendedName>
</protein>
<comment type="caution">
    <text evidence="7">The sequence shown here is derived from an EMBL/GenBank/DDBJ whole genome shotgun (WGS) entry which is preliminary data.</text>
</comment>
<feature type="domain" description="O-antigen ligase-related" evidence="6">
    <location>
        <begin position="184"/>
        <end position="341"/>
    </location>
</feature>
<evidence type="ECO:0000313" key="7">
    <source>
        <dbReference type="EMBL" id="OAB80220.1"/>
    </source>
</evidence>
<keyword evidence="8" id="KW-1185">Reference proteome</keyword>
<proteinExistence type="predicted"/>
<evidence type="ECO:0000313" key="8">
    <source>
        <dbReference type="Proteomes" id="UP000077013"/>
    </source>
</evidence>
<keyword evidence="2 5" id="KW-0812">Transmembrane</keyword>
<dbReference type="PANTHER" id="PTHR37422:SF13">
    <property type="entry name" value="LIPOPOLYSACCHARIDE BIOSYNTHESIS PROTEIN PA4999-RELATED"/>
    <property type="match status" value="1"/>
</dbReference>
<comment type="subcellular location">
    <subcellularLocation>
        <location evidence="1">Membrane</location>
        <topology evidence="1">Multi-pass membrane protein</topology>
    </subcellularLocation>
</comment>
<dbReference type="InterPro" id="IPR007016">
    <property type="entry name" value="O-antigen_ligase-rel_domated"/>
</dbReference>
<gene>
    <name evidence="7" type="ORF">ULVI_05655</name>
</gene>
<dbReference type="Pfam" id="PF04932">
    <property type="entry name" value="Wzy_C"/>
    <property type="match status" value="1"/>
</dbReference>
<dbReference type="RefSeq" id="WP_068590584.1">
    <property type="nucleotide sequence ID" value="NZ_LRXL01000026.1"/>
</dbReference>
<dbReference type="OrthoDB" id="1424618at2"/>
<evidence type="ECO:0000256" key="1">
    <source>
        <dbReference type="ARBA" id="ARBA00004141"/>
    </source>
</evidence>